<name>A0A3B0WXA6_9ZZZZ</name>
<sequence length="91" mass="9982">MMNTKYKTTLLVLMVCFKNPLSATTITLDDKVAHDLNMYRSFLSTSEKIESHGEADFVTIGADSDCDFNSAVSGIQNAIDSDPNIENTMLA</sequence>
<evidence type="ECO:0000313" key="1">
    <source>
        <dbReference type="EMBL" id="VAW48996.1"/>
    </source>
</evidence>
<reference evidence="1" key="1">
    <citation type="submission" date="2018-06" db="EMBL/GenBank/DDBJ databases">
        <authorList>
            <person name="Zhirakovskaya E."/>
        </authorList>
    </citation>
    <scope>NUCLEOTIDE SEQUENCE</scope>
</reference>
<protein>
    <submittedName>
        <fullName evidence="1">Uncharacterized protein</fullName>
    </submittedName>
</protein>
<proteinExistence type="predicted"/>
<organism evidence="1">
    <name type="scientific">hydrothermal vent metagenome</name>
    <dbReference type="NCBI Taxonomy" id="652676"/>
    <lineage>
        <taxon>unclassified sequences</taxon>
        <taxon>metagenomes</taxon>
        <taxon>ecological metagenomes</taxon>
    </lineage>
</organism>
<gene>
    <name evidence="1" type="ORF">MNBD_GAMMA03-519</name>
</gene>
<accession>A0A3B0WXA6</accession>
<dbReference type="AlphaFoldDB" id="A0A3B0WXA6"/>
<dbReference type="EMBL" id="UOFC01000248">
    <property type="protein sequence ID" value="VAW48996.1"/>
    <property type="molecule type" value="Genomic_DNA"/>
</dbReference>